<sequence>MPPAPLPSDCWITDDCDNANNASHEPLNELKCETPLPPLFKPDIPVDREPIILPPGAYEKGCAICEGCGESILFRDDDGAAFTLKHWEAHGLTCDQLHVDQHRRQHPSPAIDNHNLPHLCNLHAQGHLSRKRRRTPRSEEERREYLRVDPYVAQFEPHRVLCGNCDKWLRLSPSSTTYSSTRWDEHKKTCLAKKSITKHVEALEVRKFEEGPILTEMGDMWLVENQDVGKTSPPHHATSPMAVSPLNNVITNDRKAFMANAKDPAISQAPDARIAPSSSHGPALPGHMPPPLQPQSHLEGLPGSLSQRDPLILQPQQTHPLAHHPLSSTSRRHSAEQRAAALRADVLIREVEPYRVFCGLCTKWVKLKADSSYCAYPWLKHRNRCVVRYRLRAQKINVIASLKAAKCPISSVTVSASYGQDNTSANPSEDYYGSESTEDVVSESPGHSVDADGGSHMDVEEDAVMISAYDANGACGETARAILRRAVPASLADLDSPGGRQAFIFASVEYLFRTTYEGSDDMSIPALLTYLNAAIPADKHEDFDTNEVLRAASAIAIHEGDRYVLDGDVLRLLVLQSD</sequence>
<protein>
    <submittedName>
        <fullName evidence="2">GLTP domain-containing protein</fullName>
    </submittedName>
</protein>
<dbReference type="Proteomes" id="UP000620124">
    <property type="component" value="Unassembled WGS sequence"/>
</dbReference>
<evidence type="ECO:0000313" key="3">
    <source>
        <dbReference type="Proteomes" id="UP000620124"/>
    </source>
</evidence>
<proteinExistence type="predicted"/>
<evidence type="ECO:0000256" key="1">
    <source>
        <dbReference type="SAM" id="MobiDB-lite"/>
    </source>
</evidence>
<organism evidence="2 3">
    <name type="scientific">Mycena venus</name>
    <dbReference type="NCBI Taxonomy" id="2733690"/>
    <lineage>
        <taxon>Eukaryota</taxon>
        <taxon>Fungi</taxon>
        <taxon>Dikarya</taxon>
        <taxon>Basidiomycota</taxon>
        <taxon>Agaricomycotina</taxon>
        <taxon>Agaricomycetes</taxon>
        <taxon>Agaricomycetidae</taxon>
        <taxon>Agaricales</taxon>
        <taxon>Marasmiineae</taxon>
        <taxon>Mycenaceae</taxon>
        <taxon>Mycena</taxon>
    </lineage>
</organism>
<accession>A0A8H6WX25</accession>
<evidence type="ECO:0000313" key="2">
    <source>
        <dbReference type="EMBL" id="KAF7330209.1"/>
    </source>
</evidence>
<feature type="region of interest" description="Disordered" evidence="1">
    <location>
        <begin position="264"/>
        <end position="308"/>
    </location>
</feature>
<feature type="compositionally biased region" description="Polar residues" evidence="1">
    <location>
        <begin position="418"/>
        <end position="427"/>
    </location>
</feature>
<keyword evidence="3" id="KW-1185">Reference proteome</keyword>
<dbReference type="OrthoDB" id="3270344at2759"/>
<feature type="region of interest" description="Disordered" evidence="1">
    <location>
        <begin position="418"/>
        <end position="454"/>
    </location>
</feature>
<reference evidence="2" key="1">
    <citation type="submission" date="2020-05" db="EMBL/GenBank/DDBJ databases">
        <title>Mycena genomes resolve the evolution of fungal bioluminescence.</title>
        <authorList>
            <person name="Tsai I.J."/>
        </authorList>
    </citation>
    <scope>NUCLEOTIDE SEQUENCE</scope>
    <source>
        <strain evidence="2">CCC161011</strain>
    </source>
</reference>
<gene>
    <name evidence="2" type="ORF">MVEN_02458000</name>
</gene>
<comment type="caution">
    <text evidence="2">The sequence shown here is derived from an EMBL/GenBank/DDBJ whole genome shotgun (WGS) entry which is preliminary data.</text>
</comment>
<dbReference type="EMBL" id="JACAZI010000033">
    <property type="protein sequence ID" value="KAF7330209.1"/>
    <property type="molecule type" value="Genomic_DNA"/>
</dbReference>
<dbReference type="AlphaFoldDB" id="A0A8H6WX25"/>
<name>A0A8H6WX25_9AGAR</name>